<gene>
    <name evidence="2" type="ORF">BOO71_0006475</name>
</gene>
<dbReference type="AlphaFoldDB" id="A0A1U7NZ73"/>
<proteinExistence type="predicted"/>
<evidence type="ECO:0000313" key="3">
    <source>
        <dbReference type="Proteomes" id="UP000186607"/>
    </source>
</evidence>
<dbReference type="EMBL" id="MSTI01000071">
    <property type="protein sequence ID" value="OLV18217.1"/>
    <property type="molecule type" value="Genomic_DNA"/>
</dbReference>
<feature type="region of interest" description="Disordered" evidence="1">
    <location>
        <begin position="29"/>
        <end position="52"/>
    </location>
</feature>
<protein>
    <submittedName>
        <fullName evidence="2">Uncharacterized protein</fullName>
    </submittedName>
</protein>
<organism evidence="2 3">
    <name type="scientific">Deinococcus marmoris</name>
    <dbReference type="NCBI Taxonomy" id="249408"/>
    <lineage>
        <taxon>Bacteria</taxon>
        <taxon>Thermotogati</taxon>
        <taxon>Deinococcota</taxon>
        <taxon>Deinococci</taxon>
        <taxon>Deinococcales</taxon>
        <taxon>Deinococcaceae</taxon>
        <taxon>Deinococcus</taxon>
    </lineage>
</organism>
<comment type="caution">
    <text evidence="2">The sequence shown here is derived from an EMBL/GenBank/DDBJ whole genome shotgun (WGS) entry which is preliminary data.</text>
</comment>
<evidence type="ECO:0000313" key="2">
    <source>
        <dbReference type="EMBL" id="OLV18217.1"/>
    </source>
</evidence>
<name>A0A1U7NZ73_9DEIO</name>
<keyword evidence="3" id="KW-1185">Reference proteome</keyword>
<reference evidence="2 3" key="1">
    <citation type="submission" date="2017-01" db="EMBL/GenBank/DDBJ databases">
        <title>Genome Analysis of Deinococcus marmoris KOPRI26562.</title>
        <authorList>
            <person name="Kim J.H."/>
            <person name="Oh H.-M."/>
        </authorList>
    </citation>
    <scope>NUCLEOTIDE SEQUENCE [LARGE SCALE GENOMIC DNA]</scope>
    <source>
        <strain evidence="2 3">KOPRI26562</strain>
    </source>
</reference>
<dbReference type="Proteomes" id="UP000186607">
    <property type="component" value="Unassembled WGS sequence"/>
</dbReference>
<evidence type="ECO:0000256" key="1">
    <source>
        <dbReference type="SAM" id="MobiDB-lite"/>
    </source>
</evidence>
<sequence length="79" mass="8910">MHFQIGPQGTQTVQEKNLVGVTRWACQKRGRENQRAGLGRRKRRPETTRAPDSIRRMAWQGMRRMAHSPGAAQQVGAAT</sequence>
<dbReference type="STRING" id="249408.BOO71_0006475"/>
<accession>A0A1U7NZ73</accession>